<dbReference type="Pfam" id="PF14307">
    <property type="entry name" value="Glyco_tran_WbsX"/>
    <property type="match status" value="1"/>
</dbReference>
<protein>
    <recommendedName>
        <fullName evidence="3">Glycosyltransferase WbsX</fullName>
    </recommendedName>
</protein>
<reference evidence="1 2" key="1">
    <citation type="submission" date="2019-12" db="EMBL/GenBank/DDBJ databases">
        <title>Draft genome sequence of Pseudomonas otitidis recovered from a chicken carcass.</title>
        <authorList>
            <person name="Vieira T.R."/>
            <person name="Oliviera E.F.C."/>
            <person name="Silva N.M.V."/>
            <person name="Sambrano G.E."/>
            <person name="Cibulski S.P."/>
            <person name="Cardoso M.R.I."/>
        </authorList>
    </citation>
    <scope>NUCLEOTIDE SEQUENCE [LARGE SCALE GENOMIC DNA]</scope>
    <source>
        <strain evidence="1 2">25_K</strain>
    </source>
</reference>
<dbReference type="PANTHER" id="PTHR41244">
    <property type="entry name" value="RHAMNAN SYNTHESIS F"/>
    <property type="match status" value="1"/>
</dbReference>
<dbReference type="AlphaFoldDB" id="A0A7X3H697"/>
<dbReference type="EMBL" id="WTFN01000017">
    <property type="protein sequence ID" value="MWK56177.1"/>
    <property type="molecule type" value="Genomic_DNA"/>
</dbReference>
<sequence length="354" mass="41508">MDVKKIISLAYYLPQFHEIPENNSWWGEGFTEWVNLRDAPQYFSWQEVRRPIEPFHEYSLLDPEVMEWQSRIATEHGVTGFLVWDYWFGGGKQLLEKPTSLLLEKGLNFKYCFSWANHSWENKKTRSLLQEQRYLGEEDYAAYFYNRLPHFKSDNYVKIDGKPVFAVFLPQAIPDLSCFVEVFRRLAIKEGFPGVYLIAENSTEEITPLFDRYLSSGASFKRRKTSSPLQFIKEQLIRRCNWNFLGPVVFDYEKTVFKRSRDSLGFSEIPVLLTGWDTTPRHRARGTIYRGFTLKVFKESLRNIVAQLKLQQADQPIIVVKSWNEWAEGNVMEPDSVFGDALLKAYKDIVPSCL</sequence>
<organism evidence="1 2">
    <name type="scientific">Metapseudomonas otitidis</name>
    <dbReference type="NCBI Taxonomy" id="319939"/>
    <lineage>
        <taxon>Bacteria</taxon>
        <taxon>Pseudomonadati</taxon>
        <taxon>Pseudomonadota</taxon>
        <taxon>Gammaproteobacteria</taxon>
        <taxon>Pseudomonadales</taxon>
        <taxon>Pseudomonadaceae</taxon>
        <taxon>Metapseudomonas</taxon>
    </lineage>
</organism>
<evidence type="ECO:0000313" key="1">
    <source>
        <dbReference type="EMBL" id="MWK56177.1"/>
    </source>
</evidence>
<dbReference type="Proteomes" id="UP000461288">
    <property type="component" value="Unassembled WGS sequence"/>
</dbReference>
<gene>
    <name evidence="1" type="ORF">GO594_09335</name>
</gene>
<comment type="caution">
    <text evidence="1">The sequence shown here is derived from an EMBL/GenBank/DDBJ whole genome shotgun (WGS) entry which is preliminary data.</text>
</comment>
<dbReference type="PANTHER" id="PTHR41244:SF1">
    <property type="entry name" value="GLYCOSYLTRANSFERASE"/>
    <property type="match status" value="1"/>
</dbReference>
<evidence type="ECO:0008006" key="3">
    <source>
        <dbReference type="Google" id="ProtNLM"/>
    </source>
</evidence>
<accession>A0A7X3H697</accession>
<proteinExistence type="predicted"/>
<dbReference type="Gene3D" id="3.20.20.80">
    <property type="entry name" value="Glycosidases"/>
    <property type="match status" value="1"/>
</dbReference>
<name>A0A7X3H697_9GAMM</name>
<dbReference type="InterPro" id="IPR032719">
    <property type="entry name" value="WbsX"/>
</dbReference>
<dbReference type="CDD" id="cd11579">
    <property type="entry name" value="Glyco_tran_WbsX"/>
    <property type="match status" value="1"/>
</dbReference>
<evidence type="ECO:0000313" key="2">
    <source>
        <dbReference type="Proteomes" id="UP000461288"/>
    </source>
</evidence>